<name>A0A380TDH4_9ZZZZ</name>
<dbReference type="AlphaFoldDB" id="A0A380TDH4"/>
<gene>
    <name evidence="1" type="ORF">DF3PB_20089</name>
</gene>
<proteinExistence type="predicted"/>
<evidence type="ECO:0000313" key="1">
    <source>
        <dbReference type="EMBL" id="SUS05621.1"/>
    </source>
</evidence>
<protein>
    <submittedName>
        <fullName evidence="1">Uncharacterized protein</fullName>
    </submittedName>
</protein>
<dbReference type="EMBL" id="UIDG01000112">
    <property type="protein sequence ID" value="SUS05621.1"/>
    <property type="molecule type" value="Genomic_DNA"/>
</dbReference>
<reference evidence="1" key="1">
    <citation type="submission" date="2018-07" db="EMBL/GenBank/DDBJ databases">
        <authorList>
            <person name="Quirk P.G."/>
            <person name="Krulwich T.A."/>
        </authorList>
    </citation>
    <scope>NUCLEOTIDE SEQUENCE</scope>
</reference>
<sequence>MKKQARPRPAGKGAIRDSVRRLLDLPFEILCLDHGAPITAEPHAVLRQLFGQGNSYPR</sequence>
<organism evidence="1">
    <name type="scientific">metagenome</name>
    <dbReference type="NCBI Taxonomy" id="256318"/>
    <lineage>
        <taxon>unclassified sequences</taxon>
        <taxon>metagenomes</taxon>
    </lineage>
</organism>
<accession>A0A380TDH4</accession>